<feature type="domain" description="Palmitoyltransferase DHHC" evidence="8">
    <location>
        <begin position="175"/>
        <end position="313"/>
    </location>
</feature>
<feature type="transmembrane region" description="Helical" evidence="7">
    <location>
        <begin position="101"/>
        <end position="122"/>
    </location>
</feature>
<dbReference type="GO" id="GO:0019706">
    <property type="term" value="F:protein-cysteine S-palmitoyltransferase activity"/>
    <property type="evidence" value="ECO:0007669"/>
    <property type="project" value="UniProtKB-EC"/>
</dbReference>
<dbReference type="PROSITE" id="PS50216">
    <property type="entry name" value="DHHC"/>
    <property type="match status" value="1"/>
</dbReference>
<keyword evidence="10" id="KW-1185">Reference proteome</keyword>
<evidence type="ECO:0000256" key="1">
    <source>
        <dbReference type="ARBA" id="ARBA00004141"/>
    </source>
</evidence>
<keyword evidence="3 7" id="KW-0812">Transmembrane</keyword>
<gene>
    <name evidence="9" type="ORF">WR25_17783</name>
</gene>
<sequence length="368" mass="42454">MNSSDRKFENELCKVGVLRLFLCSPIHFKRSFSLYLFGIFCLSLLTLLALLQLFRRFVFFVGFGQVPCAEMKLSTLLGNEEDCQGLQHRLWRLVPQQTQDIIATGILLIFLPLWYFLHFFVILPTWYPAFGEAWVIRAVPYAFFIFNIYINWSFMVYHGPNGRNTVLPNVVTPGFKFCHHCQTNAPPRSHHCPVCNVCILKRDHHNSFGGVCVGHFNHRYFIAAILHFWLISLIFLSYSISFVSLQLEGGITVGRLWQIFIPHVAFAFRFLTLHQFVCVLMMAFNMTILAFATYLVSAQAFCLWRGQTRVEYLMDIHAFNLGLLENIRQTCGSRWFLIAISPVIPSPLPSNGLSFHSKEYAREATKSL</sequence>
<accession>A0A2A2M0W7</accession>
<keyword evidence="4 7" id="KW-1133">Transmembrane helix</keyword>
<feature type="transmembrane region" description="Helical" evidence="7">
    <location>
        <begin position="34"/>
        <end position="54"/>
    </location>
</feature>
<comment type="domain">
    <text evidence="7">The DHHC domain is required for palmitoyltransferase activity.</text>
</comment>
<proteinExistence type="inferred from homology"/>
<dbReference type="AlphaFoldDB" id="A0A2A2M0W7"/>
<keyword evidence="6 7" id="KW-0012">Acyltransferase</keyword>
<dbReference type="Pfam" id="PF01529">
    <property type="entry name" value="DHHC"/>
    <property type="match status" value="1"/>
</dbReference>
<evidence type="ECO:0000256" key="4">
    <source>
        <dbReference type="ARBA" id="ARBA00022989"/>
    </source>
</evidence>
<feature type="transmembrane region" description="Helical" evidence="7">
    <location>
        <begin position="220"/>
        <end position="244"/>
    </location>
</feature>
<evidence type="ECO:0000256" key="3">
    <source>
        <dbReference type="ARBA" id="ARBA00022692"/>
    </source>
</evidence>
<dbReference type="EMBL" id="LIAE01006271">
    <property type="protein sequence ID" value="PAV92070.1"/>
    <property type="molecule type" value="Genomic_DNA"/>
</dbReference>
<comment type="catalytic activity">
    <reaction evidence="7">
        <text>L-cysteinyl-[protein] + hexadecanoyl-CoA = S-hexadecanoyl-L-cysteinyl-[protein] + CoA</text>
        <dbReference type="Rhea" id="RHEA:36683"/>
        <dbReference type="Rhea" id="RHEA-COMP:10131"/>
        <dbReference type="Rhea" id="RHEA-COMP:11032"/>
        <dbReference type="ChEBI" id="CHEBI:29950"/>
        <dbReference type="ChEBI" id="CHEBI:57287"/>
        <dbReference type="ChEBI" id="CHEBI:57379"/>
        <dbReference type="ChEBI" id="CHEBI:74151"/>
        <dbReference type="EC" id="2.3.1.225"/>
    </reaction>
</comment>
<keyword evidence="2 7" id="KW-0808">Transferase</keyword>
<comment type="caution">
    <text evidence="9">The sequence shown here is derived from an EMBL/GenBank/DDBJ whole genome shotgun (WGS) entry which is preliminary data.</text>
</comment>
<feature type="transmembrane region" description="Helical" evidence="7">
    <location>
        <begin position="134"/>
        <end position="154"/>
    </location>
</feature>
<evidence type="ECO:0000256" key="2">
    <source>
        <dbReference type="ARBA" id="ARBA00022679"/>
    </source>
</evidence>
<evidence type="ECO:0000313" key="9">
    <source>
        <dbReference type="EMBL" id="PAV92070.1"/>
    </source>
</evidence>
<dbReference type="GO" id="GO:0016020">
    <property type="term" value="C:membrane"/>
    <property type="evidence" value="ECO:0007669"/>
    <property type="project" value="UniProtKB-SubCell"/>
</dbReference>
<organism evidence="9 10">
    <name type="scientific">Diploscapter pachys</name>
    <dbReference type="NCBI Taxonomy" id="2018661"/>
    <lineage>
        <taxon>Eukaryota</taxon>
        <taxon>Metazoa</taxon>
        <taxon>Ecdysozoa</taxon>
        <taxon>Nematoda</taxon>
        <taxon>Chromadorea</taxon>
        <taxon>Rhabditida</taxon>
        <taxon>Rhabditina</taxon>
        <taxon>Rhabditomorpha</taxon>
        <taxon>Rhabditoidea</taxon>
        <taxon>Rhabditidae</taxon>
        <taxon>Diploscapter</taxon>
    </lineage>
</organism>
<evidence type="ECO:0000256" key="5">
    <source>
        <dbReference type="ARBA" id="ARBA00023136"/>
    </source>
</evidence>
<protein>
    <recommendedName>
        <fullName evidence="7">Palmitoyltransferase</fullName>
        <ecNumber evidence="7">2.3.1.225</ecNumber>
    </recommendedName>
</protein>
<evidence type="ECO:0000259" key="8">
    <source>
        <dbReference type="Pfam" id="PF01529"/>
    </source>
</evidence>
<dbReference type="Proteomes" id="UP000218231">
    <property type="component" value="Unassembled WGS sequence"/>
</dbReference>
<dbReference type="PANTHER" id="PTHR12246">
    <property type="entry name" value="PALMITOYLTRANSFERASE ZDHHC16"/>
    <property type="match status" value="1"/>
</dbReference>
<dbReference type="InterPro" id="IPR039859">
    <property type="entry name" value="PFA4/ZDH16/20/ERF2-like"/>
</dbReference>
<keyword evidence="5 7" id="KW-0472">Membrane</keyword>
<evidence type="ECO:0000256" key="6">
    <source>
        <dbReference type="ARBA" id="ARBA00023315"/>
    </source>
</evidence>
<evidence type="ECO:0000256" key="7">
    <source>
        <dbReference type="RuleBase" id="RU079119"/>
    </source>
</evidence>
<evidence type="ECO:0000313" key="10">
    <source>
        <dbReference type="Proteomes" id="UP000218231"/>
    </source>
</evidence>
<comment type="subcellular location">
    <subcellularLocation>
        <location evidence="1">Membrane</location>
        <topology evidence="1">Multi-pass membrane protein</topology>
    </subcellularLocation>
</comment>
<dbReference type="STRING" id="2018661.A0A2A2M0W7"/>
<dbReference type="EC" id="2.3.1.225" evidence="7"/>
<feature type="transmembrane region" description="Helical" evidence="7">
    <location>
        <begin position="283"/>
        <end position="304"/>
    </location>
</feature>
<reference evidence="9 10" key="1">
    <citation type="journal article" date="2017" name="Curr. Biol.">
        <title>Genome architecture and evolution of a unichromosomal asexual nematode.</title>
        <authorList>
            <person name="Fradin H."/>
            <person name="Zegar C."/>
            <person name="Gutwein M."/>
            <person name="Lucas J."/>
            <person name="Kovtun M."/>
            <person name="Corcoran D."/>
            <person name="Baugh L.R."/>
            <person name="Kiontke K."/>
            <person name="Gunsalus K."/>
            <person name="Fitch D.H."/>
            <person name="Piano F."/>
        </authorList>
    </citation>
    <scope>NUCLEOTIDE SEQUENCE [LARGE SCALE GENOMIC DNA]</scope>
    <source>
        <strain evidence="9">PF1309</strain>
    </source>
</reference>
<name>A0A2A2M0W7_9BILA</name>
<comment type="similarity">
    <text evidence="7">Belongs to the DHHC palmitoyltransferase family.</text>
</comment>
<dbReference type="OrthoDB" id="302728at2759"/>
<dbReference type="InterPro" id="IPR001594">
    <property type="entry name" value="Palmitoyltrfase_DHHC"/>
</dbReference>